<dbReference type="InterPro" id="IPR050097">
    <property type="entry name" value="Ferredoxin-NADP_redctase_2"/>
</dbReference>
<dbReference type="GO" id="GO:0016491">
    <property type="term" value="F:oxidoreductase activity"/>
    <property type="evidence" value="ECO:0007669"/>
    <property type="project" value="UniProtKB-KW"/>
</dbReference>
<dbReference type="SUPFAM" id="SSF51905">
    <property type="entry name" value="FAD/NAD(P)-binding domain"/>
    <property type="match status" value="1"/>
</dbReference>
<evidence type="ECO:0000259" key="5">
    <source>
        <dbReference type="Pfam" id="PF07992"/>
    </source>
</evidence>
<evidence type="ECO:0000256" key="3">
    <source>
        <dbReference type="ARBA" id="ARBA00023002"/>
    </source>
</evidence>
<proteinExistence type="inferred from homology"/>
<dbReference type="PRINTS" id="PR00368">
    <property type="entry name" value="FADPNR"/>
</dbReference>
<dbReference type="GO" id="GO:0097237">
    <property type="term" value="P:cellular response to toxic substance"/>
    <property type="evidence" value="ECO:0007669"/>
    <property type="project" value="UniProtKB-ARBA"/>
</dbReference>
<dbReference type="KEGG" id="amus:LMH87_008904"/>
<sequence length="422" mass="44591">MHRGRHPGVRPHSAGDLCSPGEPRNVAEGSGVYKLSFNLFFKVKSTQGNPFFHTFRLTTTMAQVYDVLILGGGPAGLAMATTLARQACSALVIDGGTYRNERAARMHNVPGFDHVPPADFRSKLRQDLEARYPSISFQDATTIVEVRQRVDSSSGGGYETMDAAAAAAAATTHHIVQNVTAAEEKKKLADARFEARDEQGNVYHGRKLGIATGVRDKVEEQVDGYADCWGRGIFHCLFCDGFEERGASSVGVLGVGLLSAAPALSHVGLLAKRLASRITIYTNGDAALAAALPAPSTASATTVETRRITKLAMKDYPASSSVIVTLEDGTTREEGFLASHPWVEQGAPSLAAQLGLEMKDEAGGPLVVLKSPMGETSVPGCFAAGDAAAAMKSVVQALATGQMAGAGMVFELLRELQAKDEL</sequence>
<dbReference type="GeneID" id="80896063"/>
<dbReference type="Gene3D" id="3.50.50.60">
    <property type="entry name" value="FAD/NAD(P)-binding domain"/>
    <property type="match status" value="2"/>
</dbReference>
<evidence type="ECO:0000256" key="2">
    <source>
        <dbReference type="ARBA" id="ARBA00022630"/>
    </source>
</evidence>
<protein>
    <recommendedName>
        <fullName evidence="5">FAD/NAD(P)-binding domain-containing protein</fullName>
    </recommendedName>
</protein>
<evidence type="ECO:0000256" key="1">
    <source>
        <dbReference type="ARBA" id="ARBA00009333"/>
    </source>
</evidence>
<evidence type="ECO:0000313" key="7">
    <source>
        <dbReference type="Proteomes" id="UP001144673"/>
    </source>
</evidence>
<dbReference type="InterPro" id="IPR036188">
    <property type="entry name" value="FAD/NAD-bd_sf"/>
</dbReference>
<feature type="domain" description="FAD/NAD(P)-binding" evidence="5">
    <location>
        <begin position="65"/>
        <end position="401"/>
    </location>
</feature>
<dbReference type="EMBL" id="JAJHUN010000006">
    <property type="protein sequence ID" value="KAJ4158375.1"/>
    <property type="molecule type" value="Genomic_DNA"/>
</dbReference>
<accession>A0A9W8UMF7</accession>
<reference evidence="6" key="1">
    <citation type="journal article" date="2023" name="Access Microbiol">
        <title>De-novo genome assembly for Akanthomyces muscarius, a biocontrol agent of insect agricultural pests.</title>
        <authorList>
            <person name="Erdos Z."/>
            <person name="Studholme D.J."/>
            <person name="Raymond B."/>
            <person name="Sharma M."/>
        </authorList>
    </citation>
    <scope>NUCLEOTIDE SEQUENCE</scope>
    <source>
        <strain evidence="6">Ve6</strain>
    </source>
</reference>
<dbReference type="PANTHER" id="PTHR48105">
    <property type="entry name" value="THIOREDOXIN REDUCTASE 1-RELATED-RELATED"/>
    <property type="match status" value="1"/>
</dbReference>
<keyword evidence="3" id="KW-0560">Oxidoreductase</keyword>
<evidence type="ECO:0000256" key="4">
    <source>
        <dbReference type="SAM" id="MobiDB-lite"/>
    </source>
</evidence>
<dbReference type="Proteomes" id="UP001144673">
    <property type="component" value="Unassembled WGS sequence"/>
</dbReference>
<dbReference type="AlphaFoldDB" id="A0A9W8UMF7"/>
<feature type="region of interest" description="Disordered" evidence="4">
    <location>
        <begin position="1"/>
        <end position="21"/>
    </location>
</feature>
<keyword evidence="7" id="KW-1185">Reference proteome</keyword>
<dbReference type="Pfam" id="PF07992">
    <property type="entry name" value="Pyr_redox_2"/>
    <property type="match status" value="1"/>
</dbReference>
<comment type="caution">
    <text evidence="6">The sequence shown here is derived from an EMBL/GenBank/DDBJ whole genome shotgun (WGS) entry which is preliminary data.</text>
</comment>
<dbReference type="RefSeq" id="XP_056056742.1">
    <property type="nucleotide sequence ID" value="XM_056202151.1"/>
</dbReference>
<keyword evidence="2" id="KW-0285">Flavoprotein</keyword>
<organism evidence="6 7">
    <name type="scientific">Akanthomyces muscarius</name>
    <name type="common">Entomopathogenic fungus</name>
    <name type="synonym">Lecanicillium muscarium</name>
    <dbReference type="NCBI Taxonomy" id="2231603"/>
    <lineage>
        <taxon>Eukaryota</taxon>
        <taxon>Fungi</taxon>
        <taxon>Dikarya</taxon>
        <taxon>Ascomycota</taxon>
        <taxon>Pezizomycotina</taxon>
        <taxon>Sordariomycetes</taxon>
        <taxon>Hypocreomycetidae</taxon>
        <taxon>Hypocreales</taxon>
        <taxon>Cordycipitaceae</taxon>
        <taxon>Akanthomyces</taxon>
    </lineage>
</organism>
<gene>
    <name evidence="6" type="ORF">LMH87_008904</name>
</gene>
<comment type="similarity">
    <text evidence="1">Belongs to the class-II pyridine nucleotide-disulfide oxidoreductase family.</text>
</comment>
<name>A0A9W8UMF7_AKAMU</name>
<dbReference type="InterPro" id="IPR023753">
    <property type="entry name" value="FAD/NAD-binding_dom"/>
</dbReference>
<evidence type="ECO:0000313" key="6">
    <source>
        <dbReference type="EMBL" id="KAJ4158375.1"/>
    </source>
</evidence>
<dbReference type="PRINTS" id="PR00469">
    <property type="entry name" value="PNDRDTASEII"/>
</dbReference>